<keyword evidence="2" id="KW-0472">Membrane</keyword>
<evidence type="ECO:0000313" key="4">
    <source>
        <dbReference type="Proteomes" id="UP000015480"/>
    </source>
</evidence>
<reference evidence="3 4" key="1">
    <citation type="journal article" date="2014" name="BMC Genomics">
        <title>Architecture and functions of a multipartite genome of the methylotrophic bacterium Paracoccus aminophilus JCM 7686, containing primary and secondary chromids.</title>
        <authorList>
            <person name="Dziewit L."/>
            <person name="Czarnecki J."/>
            <person name="Wibberg D."/>
            <person name="Radlinska M."/>
            <person name="Mrozek P."/>
            <person name="Szymczak M."/>
            <person name="Schluter A."/>
            <person name="Puhler A."/>
            <person name="Bartosik D."/>
        </authorList>
    </citation>
    <scope>NUCLEOTIDE SEQUENCE [LARGE SCALE GENOMIC DNA]</scope>
    <source>
        <strain evidence="3">JCM 7686</strain>
    </source>
</reference>
<dbReference type="InterPro" id="IPR005133">
    <property type="entry name" value="PhaG_MnhG_YufB"/>
</dbReference>
<feature type="transmembrane region" description="Helical" evidence="2">
    <location>
        <begin position="71"/>
        <end position="89"/>
    </location>
</feature>
<keyword evidence="2" id="KW-0812">Transmembrane</keyword>
<proteinExistence type="predicted"/>
<dbReference type="NCBIfam" id="TIGR01300">
    <property type="entry name" value="CPA3_mnhG_phaG"/>
    <property type="match status" value="1"/>
</dbReference>
<protein>
    <submittedName>
        <fullName evidence="3">Monovalent cation/H+ antiporter, subunit G</fullName>
    </submittedName>
</protein>
<evidence type="ECO:0000256" key="2">
    <source>
        <dbReference type="SAM" id="Phobius"/>
    </source>
</evidence>
<accession>S5XK90</accession>
<dbReference type="OrthoDB" id="4427992at2"/>
<evidence type="ECO:0000313" key="3">
    <source>
        <dbReference type="EMBL" id="AGT07599.1"/>
    </source>
</evidence>
<keyword evidence="2" id="KW-1133">Transmembrane helix</keyword>
<dbReference type="STRING" id="1367847.JCM7686_0490"/>
<dbReference type="GO" id="GO:0015385">
    <property type="term" value="F:sodium:proton antiporter activity"/>
    <property type="evidence" value="ECO:0007669"/>
    <property type="project" value="TreeGrafter"/>
</dbReference>
<evidence type="ECO:0000256" key="1">
    <source>
        <dbReference type="SAM" id="MobiDB-lite"/>
    </source>
</evidence>
<dbReference type="RefSeq" id="WP_020949238.1">
    <property type="nucleotide sequence ID" value="NC_022041.1"/>
</dbReference>
<feature type="transmembrane region" description="Helical" evidence="2">
    <location>
        <begin position="40"/>
        <end position="59"/>
    </location>
</feature>
<dbReference type="PANTHER" id="PTHR34703">
    <property type="entry name" value="ANTIPORTER SUBUNIT MNHG2-RELATED"/>
    <property type="match status" value="1"/>
</dbReference>
<name>S5XK90_PARAH</name>
<keyword evidence="4" id="KW-1185">Reference proteome</keyword>
<dbReference type="AlphaFoldDB" id="S5XK90"/>
<dbReference type="eggNOG" id="COG1320">
    <property type="taxonomic scope" value="Bacteria"/>
</dbReference>
<sequence length="128" mass="13639">MELIAEIIVSALLIAGGFFGLVGSLALIRLPDLMSRLHGPGMATTLGVGSVLIAALIWFPVFGGGWSWHELLITIFLLATAPITGHFIAKAHLHLNRMKDQVPKPPKGDWATFSAAEKSGAEKDNAAR</sequence>
<dbReference type="KEGG" id="pami:JCM7686_0490"/>
<feature type="region of interest" description="Disordered" evidence="1">
    <location>
        <begin position="99"/>
        <end position="128"/>
    </location>
</feature>
<dbReference type="Proteomes" id="UP000015480">
    <property type="component" value="Chromosome"/>
</dbReference>
<dbReference type="PATRIC" id="fig|1367847.3.peg.434"/>
<organism evidence="3 4">
    <name type="scientific">Paracoccus aminophilus JCM 7686</name>
    <dbReference type="NCBI Taxonomy" id="1367847"/>
    <lineage>
        <taxon>Bacteria</taxon>
        <taxon>Pseudomonadati</taxon>
        <taxon>Pseudomonadota</taxon>
        <taxon>Alphaproteobacteria</taxon>
        <taxon>Rhodobacterales</taxon>
        <taxon>Paracoccaceae</taxon>
        <taxon>Paracoccus</taxon>
    </lineage>
</organism>
<dbReference type="EMBL" id="CP006650">
    <property type="protein sequence ID" value="AGT07599.1"/>
    <property type="molecule type" value="Genomic_DNA"/>
</dbReference>
<dbReference type="PANTHER" id="PTHR34703:SF1">
    <property type="entry name" value="ANTIPORTER SUBUNIT MNHG2-RELATED"/>
    <property type="match status" value="1"/>
</dbReference>
<dbReference type="NCBIfam" id="NF009316">
    <property type="entry name" value="PRK12674.1-5"/>
    <property type="match status" value="1"/>
</dbReference>
<dbReference type="HOGENOM" id="CLU_121334_1_1_5"/>
<gene>
    <name evidence="3" type="ORF">JCM7686_0490</name>
</gene>
<feature type="compositionally biased region" description="Basic and acidic residues" evidence="1">
    <location>
        <begin position="119"/>
        <end position="128"/>
    </location>
</feature>
<dbReference type="Pfam" id="PF03334">
    <property type="entry name" value="PhaG_MnhG_YufB"/>
    <property type="match status" value="1"/>
</dbReference>
<feature type="transmembrane region" description="Helical" evidence="2">
    <location>
        <begin position="6"/>
        <end position="28"/>
    </location>
</feature>